<gene>
    <name evidence="8" type="ORF">GA0070215_105180</name>
</gene>
<reference evidence="9" key="1">
    <citation type="submission" date="2016-06" db="EMBL/GenBank/DDBJ databases">
        <authorList>
            <person name="Varghese N."/>
        </authorList>
    </citation>
    <scope>NUCLEOTIDE SEQUENCE [LARGE SCALE GENOMIC DNA]</scope>
    <source>
        <strain evidence="9">DSM 45555</strain>
    </source>
</reference>
<keyword evidence="9" id="KW-1185">Reference proteome</keyword>
<feature type="transmembrane region" description="Helical" evidence="7">
    <location>
        <begin position="21"/>
        <end position="37"/>
    </location>
</feature>
<proteinExistence type="inferred from homology"/>
<evidence type="ECO:0000256" key="6">
    <source>
        <dbReference type="ARBA" id="ARBA00023136"/>
    </source>
</evidence>
<protein>
    <submittedName>
        <fullName evidence="8">Multicomponent Na+:H+ antiporter subunit E</fullName>
    </submittedName>
</protein>
<dbReference type="Pfam" id="PF01899">
    <property type="entry name" value="MNHE"/>
    <property type="match status" value="1"/>
</dbReference>
<evidence type="ECO:0000256" key="1">
    <source>
        <dbReference type="ARBA" id="ARBA00004651"/>
    </source>
</evidence>
<dbReference type="AlphaFoldDB" id="A0A1C4WQ76"/>
<evidence type="ECO:0000313" key="8">
    <source>
        <dbReference type="EMBL" id="SCE98407.1"/>
    </source>
</evidence>
<comment type="similarity">
    <text evidence="2">Belongs to the CPA3 antiporters (TC 2.A.63) subunit E family.</text>
</comment>
<dbReference type="Proteomes" id="UP000198551">
    <property type="component" value="Unassembled WGS sequence"/>
</dbReference>
<sequence>MRRGTDLPSRLLRRTLRIMRFAGYFAVQLVQANFVVVREIVTPGSGLCPAIVRIPLRARTDGEIVWMVLFVGLTPGTLPLAIDRPAPAMFVHGMHVHDETAFRLRLATLEDRLLSALRPATADGRQSGPAGDNDRG</sequence>
<dbReference type="EMBL" id="FMCV01000005">
    <property type="protein sequence ID" value="SCE98407.1"/>
    <property type="molecule type" value="Genomic_DNA"/>
</dbReference>
<dbReference type="GO" id="GO:0005886">
    <property type="term" value="C:plasma membrane"/>
    <property type="evidence" value="ECO:0007669"/>
    <property type="project" value="UniProtKB-SubCell"/>
</dbReference>
<evidence type="ECO:0000256" key="4">
    <source>
        <dbReference type="ARBA" id="ARBA00022692"/>
    </source>
</evidence>
<evidence type="ECO:0000313" key="9">
    <source>
        <dbReference type="Proteomes" id="UP000198551"/>
    </source>
</evidence>
<organism evidence="8 9">
    <name type="scientific">Micromonospora marina</name>
    <dbReference type="NCBI Taxonomy" id="307120"/>
    <lineage>
        <taxon>Bacteria</taxon>
        <taxon>Bacillati</taxon>
        <taxon>Actinomycetota</taxon>
        <taxon>Actinomycetes</taxon>
        <taxon>Micromonosporales</taxon>
        <taxon>Micromonosporaceae</taxon>
        <taxon>Micromonospora</taxon>
    </lineage>
</organism>
<accession>A0A1C4WQ76</accession>
<evidence type="ECO:0000256" key="7">
    <source>
        <dbReference type="SAM" id="Phobius"/>
    </source>
</evidence>
<dbReference type="PANTHER" id="PTHR34584:SF1">
    <property type="entry name" value="NA(+)_H(+) ANTIPORTER SUBUNIT E1"/>
    <property type="match status" value="1"/>
</dbReference>
<dbReference type="InterPro" id="IPR002758">
    <property type="entry name" value="Cation_antiport_E"/>
</dbReference>
<comment type="subcellular location">
    <subcellularLocation>
        <location evidence="1">Cell membrane</location>
        <topology evidence="1">Multi-pass membrane protein</topology>
    </subcellularLocation>
</comment>
<evidence type="ECO:0000256" key="5">
    <source>
        <dbReference type="ARBA" id="ARBA00022989"/>
    </source>
</evidence>
<dbReference type="PANTHER" id="PTHR34584">
    <property type="entry name" value="NA(+)/H(+) ANTIPORTER SUBUNIT E1"/>
    <property type="match status" value="1"/>
</dbReference>
<keyword evidence="3" id="KW-1003">Cell membrane</keyword>
<name>A0A1C4WQ76_9ACTN</name>
<keyword evidence="4 7" id="KW-0812">Transmembrane</keyword>
<evidence type="ECO:0000256" key="3">
    <source>
        <dbReference type="ARBA" id="ARBA00022475"/>
    </source>
</evidence>
<evidence type="ECO:0000256" key="2">
    <source>
        <dbReference type="ARBA" id="ARBA00006228"/>
    </source>
</evidence>
<keyword evidence="6 7" id="KW-0472">Membrane</keyword>
<feature type="transmembrane region" description="Helical" evidence="7">
    <location>
        <begin position="64"/>
        <end position="82"/>
    </location>
</feature>
<dbReference type="RefSeq" id="WP_018785940.1">
    <property type="nucleotide sequence ID" value="NZ_FMCV01000005.1"/>
</dbReference>
<keyword evidence="5 7" id="KW-1133">Transmembrane helix</keyword>
<dbReference type="GO" id="GO:0008324">
    <property type="term" value="F:monoatomic cation transmembrane transporter activity"/>
    <property type="evidence" value="ECO:0007669"/>
    <property type="project" value="InterPro"/>
</dbReference>